<protein>
    <submittedName>
        <fullName evidence="2">Uncharacterized protein</fullName>
    </submittedName>
</protein>
<dbReference type="Proteomes" id="UP000184304">
    <property type="component" value="Unassembled WGS sequence"/>
</dbReference>
<gene>
    <name evidence="2" type="ORF">ASPTUDRAFT_295792</name>
</gene>
<organism evidence="2 3">
    <name type="scientific">Aspergillus tubingensis (strain CBS 134.48)</name>
    <dbReference type="NCBI Taxonomy" id="767770"/>
    <lineage>
        <taxon>Eukaryota</taxon>
        <taxon>Fungi</taxon>
        <taxon>Dikarya</taxon>
        <taxon>Ascomycota</taxon>
        <taxon>Pezizomycotina</taxon>
        <taxon>Eurotiomycetes</taxon>
        <taxon>Eurotiomycetidae</taxon>
        <taxon>Eurotiales</taxon>
        <taxon>Aspergillaceae</taxon>
        <taxon>Aspergillus</taxon>
        <taxon>Aspergillus subgen. Circumdati</taxon>
    </lineage>
</organism>
<keyword evidence="1" id="KW-0472">Membrane</keyword>
<reference evidence="3" key="1">
    <citation type="journal article" date="2017" name="Genome Biol.">
        <title>Comparative genomics reveals high biological diversity and specific adaptations in the industrially and medically important fungal genus Aspergillus.</title>
        <authorList>
            <person name="de Vries R.P."/>
            <person name="Riley R."/>
            <person name="Wiebenga A."/>
            <person name="Aguilar-Osorio G."/>
            <person name="Amillis S."/>
            <person name="Uchima C.A."/>
            <person name="Anderluh G."/>
            <person name="Asadollahi M."/>
            <person name="Askin M."/>
            <person name="Barry K."/>
            <person name="Battaglia E."/>
            <person name="Bayram O."/>
            <person name="Benocci T."/>
            <person name="Braus-Stromeyer S.A."/>
            <person name="Caldana C."/>
            <person name="Canovas D."/>
            <person name="Cerqueira G.C."/>
            <person name="Chen F."/>
            <person name="Chen W."/>
            <person name="Choi C."/>
            <person name="Clum A."/>
            <person name="Dos Santos R.A."/>
            <person name="Damasio A.R."/>
            <person name="Diallinas G."/>
            <person name="Emri T."/>
            <person name="Fekete E."/>
            <person name="Flipphi M."/>
            <person name="Freyberg S."/>
            <person name="Gallo A."/>
            <person name="Gournas C."/>
            <person name="Habgood R."/>
            <person name="Hainaut M."/>
            <person name="Harispe M.L."/>
            <person name="Henrissat B."/>
            <person name="Hilden K.S."/>
            <person name="Hope R."/>
            <person name="Hossain A."/>
            <person name="Karabika E."/>
            <person name="Karaffa L."/>
            <person name="Karanyi Z."/>
            <person name="Krasevec N."/>
            <person name="Kuo A."/>
            <person name="Kusch H."/>
            <person name="LaButti K."/>
            <person name="Lagendijk E.L."/>
            <person name="Lapidus A."/>
            <person name="Levasseur A."/>
            <person name="Lindquist E."/>
            <person name="Lipzen A."/>
            <person name="Logrieco A.F."/>
            <person name="MacCabe A."/>
            <person name="Maekelae M.R."/>
            <person name="Malavazi I."/>
            <person name="Melin P."/>
            <person name="Meyer V."/>
            <person name="Mielnichuk N."/>
            <person name="Miskei M."/>
            <person name="Molnar A.P."/>
            <person name="Mule G."/>
            <person name="Ngan C.Y."/>
            <person name="Orejas M."/>
            <person name="Orosz E."/>
            <person name="Ouedraogo J.P."/>
            <person name="Overkamp K.M."/>
            <person name="Park H.-S."/>
            <person name="Perrone G."/>
            <person name="Piumi F."/>
            <person name="Punt P.J."/>
            <person name="Ram A.F."/>
            <person name="Ramon A."/>
            <person name="Rauscher S."/>
            <person name="Record E."/>
            <person name="Riano-Pachon D.M."/>
            <person name="Robert V."/>
            <person name="Roehrig J."/>
            <person name="Ruller R."/>
            <person name="Salamov A."/>
            <person name="Salih N.S."/>
            <person name="Samson R.A."/>
            <person name="Sandor E."/>
            <person name="Sanguinetti M."/>
            <person name="Schuetze T."/>
            <person name="Sepcic K."/>
            <person name="Shelest E."/>
            <person name="Sherlock G."/>
            <person name="Sophianopoulou V."/>
            <person name="Squina F.M."/>
            <person name="Sun H."/>
            <person name="Susca A."/>
            <person name="Todd R.B."/>
            <person name="Tsang A."/>
            <person name="Unkles S.E."/>
            <person name="van de Wiele N."/>
            <person name="van Rossen-Uffink D."/>
            <person name="Oliveira J.V."/>
            <person name="Vesth T.C."/>
            <person name="Visser J."/>
            <person name="Yu J.-H."/>
            <person name="Zhou M."/>
            <person name="Andersen M.R."/>
            <person name="Archer D.B."/>
            <person name="Baker S.E."/>
            <person name="Benoit I."/>
            <person name="Brakhage A.A."/>
            <person name="Braus G.H."/>
            <person name="Fischer R."/>
            <person name="Frisvad J.C."/>
            <person name="Goldman G.H."/>
            <person name="Houbraken J."/>
            <person name="Oakley B."/>
            <person name="Pocsi I."/>
            <person name="Scazzocchio C."/>
            <person name="Seiboth B."/>
            <person name="vanKuyk P.A."/>
            <person name="Wortman J."/>
            <person name="Dyer P.S."/>
            <person name="Grigoriev I.V."/>
        </authorList>
    </citation>
    <scope>NUCLEOTIDE SEQUENCE [LARGE SCALE GENOMIC DNA]</scope>
    <source>
        <strain evidence="3">CBS 134.48</strain>
    </source>
</reference>
<evidence type="ECO:0000256" key="1">
    <source>
        <dbReference type="SAM" id="Phobius"/>
    </source>
</evidence>
<sequence>MHFLFDITILFGLWAKTLMGSLMLATLAFVCHWIIWQSHTFRPVQENNIDPIVAHYNSTVIQEPKYLRHKLRGSAERPP</sequence>
<dbReference type="VEuPathDB" id="FungiDB:ASPTUDRAFT_295792"/>
<feature type="transmembrane region" description="Helical" evidence="1">
    <location>
        <begin position="13"/>
        <end position="35"/>
    </location>
</feature>
<evidence type="ECO:0000313" key="3">
    <source>
        <dbReference type="Proteomes" id="UP000184304"/>
    </source>
</evidence>
<dbReference type="EMBL" id="KV878176">
    <property type="protein sequence ID" value="OJI91193.1"/>
    <property type="molecule type" value="Genomic_DNA"/>
</dbReference>
<keyword evidence="1" id="KW-0812">Transmembrane</keyword>
<keyword evidence="3" id="KW-1185">Reference proteome</keyword>
<name>A0A1L9NPP2_ASPTC</name>
<proteinExistence type="predicted"/>
<accession>A0A1L9NPP2</accession>
<keyword evidence="1" id="KW-1133">Transmembrane helix</keyword>
<evidence type="ECO:0000313" key="2">
    <source>
        <dbReference type="EMBL" id="OJI91193.1"/>
    </source>
</evidence>
<dbReference type="AlphaFoldDB" id="A0A1L9NPP2"/>